<gene>
    <name evidence="8" type="ORF">D0866_04648</name>
</gene>
<dbReference type="InterPro" id="IPR000569">
    <property type="entry name" value="HECT_dom"/>
</dbReference>
<evidence type="ECO:0000256" key="4">
    <source>
        <dbReference type="ARBA" id="ARBA00022786"/>
    </source>
</evidence>
<dbReference type="InterPro" id="IPR044611">
    <property type="entry name" value="E3A/B/C-like"/>
</dbReference>
<evidence type="ECO:0000256" key="5">
    <source>
        <dbReference type="PROSITE-ProRule" id="PRU00104"/>
    </source>
</evidence>
<dbReference type="CDD" id="cd00078">
    <property type="entry name" value="HECTc"/>
    <property type="match status" value="1"/>
</dbReference>
<name>A0A3M7B6N9_HORWE</name>
<proteinExistence type="predicted"/>
<sequence>MAPSWSQRLHAFGSSSSNTPTRSTAGNQREKALPHPPPPSSRPPPQPIQAQAFDPPPTLYNQRSNATPTRPHTSGGKQHNHSRSASHPLPKLFGVGKKKSARELGGSYNHADVPFDDDLVPVLDQPTGSEKERERVPTRVISGRKDVGGKNGNDDVAKANRRCMCCDSRVMVPKDLDKFRCMGCTTVNDLRPASEQRKEQKRAEAEGFGGQIGGRTVQVNVERVQGVIDKCVVSYLEERCRRTLQPSKPPLTSRAMPQPAQASPTRAGDSAGTAGIPIKQPKKGSQQLTDAPVSSSPPDKPDHEDLLSTKHSATIKDFKDIDFFSYMRDDTPPPYEQVTMQGSDLTPGAASVHRGPPPTATNIPFESTDPLARRPVPAKPTRKPPPPPVHISQQNSSQRLSPSNGGMSRGNSQQGPSSPLRPTQTSPRLPPTQEMWERQRYERTKAIFRPLEDYLLASYGTFEGLNTSFSTVRSSTRQPASTLALPIEHEMSRLKARTRSESCIKTPPRPEPPLDFAFGNDGAQQQHESPFDGFQELDAKTLMLGELGENSSWWTGKVDRMLSADKATKRRQVGASGGAGEKEREKERERKPVNSKSPNIAWDELERFYNMVYYAGENWREYKARVTHEGSAAGVEGDRNVEEIEEDLGEAREHAVRALFKMTENLLKRPGRQLNEPEHMRWLLIVLANPGLYPAHSKPKRAASAGTRSQPSRTTSAGGNVGGAGPKSPKKPALSPRASPGGRDGGSSGPQHTGILKRVFGLLAHTTDRNHNYLIAWLSRLDQTRFEALVSLAASFVTHRISRRSTGRQRSKSAGVNDGGLIPDLTGGAANTSAQLHSAMGLSGSVKNAARKEPEGETEWAGDWQCKAAAKWMSLLFAANNVWNGRRREPDGRQPERDDERTELAGASGDPPAKARRSGQLMHTSQFYNALLDYHDLIADFKVWESRRDKFSFCQYPLFLSMGAKIKILEYDARRQMEIKAREAYFDSVVRAHRNLDGYFHLKVRRDCMVDDSLRQISQAAGAGQGEDLKKGLRVHFAGEEGVDAGGPRKEWFLMVVREIFDPRMGLFVYDEESGACWFNPQSFETSDQFYLVGALLGLAIYNSTILDVELPAFAFRKLLASAPSTGVGTQGNANVSSITGTKGQMTYTLSDLAEFRPGLARGLQQLLDYDGDVEDTYCWNFVAPVEAYGVTKEVPLMSNGEATPVTNANRAEFVEAYVRYILDTSVARQFEPFKRGFFTVCAGNALSLFRAEEIELLIRGSDESLDVDSLKAVAVYENWRHASPPHMMVQDPAEMVKVITWFWDAFKDAPPAQQRKLLTFITGTDRIPAVGAASLVLRIVAGGDGYGGDGREERQRFPVARTCFNMLILWHYDSRAEMEERLWRAVEEGAGFGLK</sequence>
<dbReference type="Gene3D" id="3.30.2410.10">
    <property type="entry name" value="Hect, E3 ligase catalytic domain"/>
    <property type="match status" value="1"/>
</dbReference>
<feature type="compositionally biased region" description="Basic and acidic residues" evidence="6">
    <location>
        <begin position="580"/>
        <end position="592"/>
    </location>
</feature>
<evidence type="ECO:0000313" key="9">
    <source>
        <dbReference type="Proteomes" id="UP000276864"/>
    </source>
</evidence>
<dbReference type="VEuPathDB" id="FungiDB:BTJ68_09271"/>
<accession>A0A3M7B6N9</accession>
<dbReference type="InterPro" id="IPR035983">
    <property type="entry name" value="Hect_E3_ubiquitin_ligase"/>
</dbReference>
<feature type="compositionally biased region" description="Polar residues" evidence="6">
    <location>
        <begin position="283"/>
        <end position="297"/>
    </location>
</feature>
<protein>
    <recommendedName>
        <fullName evidence="2">HECT-type E3 ubiquitin transferase</fullName>
        <ecNumber evidence="2">2.3.2.26</ecNumber>
    </recommendedName>
</protein>
<feature type="compositionally biased region" description="Polar residues" evidence="6">
    <location>
        <begin position="1"/>
        <end position="27"/>
    </location>
</feature>
<evidence type="ECO:0000256" key="2">
    <source>
        <dbReference type="ARBA" id="ARBA00012485"/>
    </source>
</evidence>
<feature type="domain" description="HECT" evidence="7">
    <location>
        <begin position="1025"/>
        <end position="1396"/>
    </location>
</feature>
<dbReference type="SMART" id="SM00119">
    <property type="entry name" value="HECTc"/>
    <property type="match status" value="1"/>
</dbReference>
<feature type="compositionally biased region" description="Basic and acidic residues" evidence="6">
    <location>
        <begin position="299"/>
        <end position="311"/>
    </location>
</feature>
<feature type="region of interest" description="Disordered" evidence="6">
    <location>
        <begin position="117"/>
        <end position="136"/>
    </location>
</feature>
<dbReference type="PANTHER" id="PTHR45700">
    <property type="entry name" value="UBIQUITIN-PROTEIN LIGASE E3C"/>
    <property type="match status" value="1"/>
</dbReference>
<dbReference type="PROSITE" id="PS50237">
    <property type="entry name" value="HECT"/>
    <property type="match status" value="1"/>
</dbReference>
<dbReference type="Pfam" id="PF00632">
    <property type="entry name" value="HECT"/>
    <property type="match status" value="1"/>
</dbReference>
<keyword evidence="3" id="KW-0808">Transferase</keyword>
<evidence type="ECO:0000256" key="6">
    <source>
        <dbReference type="SAM" id="MobiDB-lite"/>
    </source>
</evidence>
<dbReference type="EC" id="2.3.2.26" evidence="2"/>
<feature type="compositionally biased region" description="Basic and acidic residues" evidence="6">
    <location>
        <begin position="886"/>
        <end position="903"/>
    </location>
</feature>
<dbReference type="SUPFAM" id="SSF56204">
    <property type="entry name" value="Hect, E3 ligase catalytic domain"/>
    <property type="match status" value="1"/>
</dbReference>
<dbReference type="GO" id="GO:0000209">
    <property type="term" value="P:protein polyubiquitination"/>
    <property type="evidence" value="ECO:0007669"/>
    <property type="project" value="InterPro"/>
</dbReference>
<feature type="region of interest" description="Disordered" evidence="6">
    <location>
        <begin position="329"/>
        <end position="435"/>
    </location>
</feature>
<feature type="region of interest" description="Disordered" evidence="6">
    <location>
        <begin position="565"/>
        <end position="596"/>
    </location>
</feature>
<feature type="region of interest" description="Disordered" evidence="6">
    <location>
        <begin position="1"/>
        <end position="93"/>
    </location>
</feature>
<feature type="region of interest" description="Disordered" evidence="6">
    <location>
        <begin position="803"/>
        <end position="822"/>
    </location>
</feature>
<dbReference type="Gene3D" id="3.90.1750.10">
    <property type="entry name" value="Hect, E3 ligase catalytic domains"/>
    <property type="match status" value="1"/>
</dbReference>
<feature type="region of interest" description="Disordered" evidence="6">
    <location>
        <begin position="886"/>
        <end position="919"/>
    </location>
</feature>
<dbReference type="EMBL" id="QWIM01000379">
    <property type="protein sequence ID" value="RMY35379.1"/>
    <property type="molecule type" value="Genomic_DNA"/>
</dbReference>
<dbReference type="Proteomes" id="UP000276864">
    <property type="component" value="Unassembled WGS sequence"/>
</dbReference>
<feature type="compositionally biased region" description="Polar residues" evidence="6">
    <location>
        <begin position="391"/>
        <end position="427"/>
    </location>
</feature>
<comment type="caution">
    <text evidence="8">The sequence shown here is derived from an EMBL/GenBank/DDBJ whole genome shotgun (WGS) entry which is preliminary data.</text>
</comment>
<organism evidence="8 9">
    <name type="scientific">Hortaea werneckii</name>
    <name type="common">Black yeast</name>
    <name type="synonym">Cladosporium werneckii</name>
    <dbReference type="NCBI Taxonomy" id="91943"/>
    <lineage>
        <taxon>Eukaryota</taxon>
        <taxon>Fungi</taxon>
        <taxon>Dikarya</taxon>
        <taxon>Ascomycota</taxon>
        <taxon>Pezizomycotina</taxon>
        <taxon>Dothideomycetes</taxon>
        <taxon>Dothideomycetidae</taxon>
        <taxon>Mycosphaerellales</taxon>
        <taxon>Teratosphaeriaceae</taxon>
        <taxon>Hortaea</taxon>
    </lineage>
</organism>
<evidence type="ECO:0000259" key="7">
    <source>
        <dbReference type="PROSITE" id="PS50237"/>
    </source>
</evidence>
<dbReference type="Gene3D" id="3.30.2160.10">
    <property type="entry name" value="Hect, E3 ligase catalytic domain"/>
    <property type="match status" value="1"/>
</dbReference>
<feature type="region of interest" description="Disordered" evidence="6">
    <location>
        <begin position="696"/>
        <end position="753"/>
    </location>
</feature>
<feature type="region of interest" description="Disordered" evidence="6">
    <location>
        <begin position="244"/>
        <end position="311"/>
    </location>
</feature>
<feature type="compositionally biased region" description="Pro residues" evidence="6">
    <location>
        <begin position="34"/>
        <end position="47"/>
    </location>
</feature>
<comment type="catalytic activity">
    <reaction evidence="1">
        <text>S-ubiquitinyl-[E2 ubiquitin-conjugating enzyme]-L-cysteine + [acceptor protein]-L-lysine = [E2 ubiquitin-conjugating enzyme]-L-cysteine + N(6)-ubiquitinyl-[acceptor protein]-L-lysine.</text>
        <dbReference type="EC" id="2.3.2.26"/>
    </reaction>
</comment>
<evidence type="ECO:0000256" key="1">
    <source>
        <dbReference type="ARBA" id="ARBA00000885"/>
    </source>
</evidence>
<keyword evidence="4 5" id="KW-0833">Ubl conjugation pathway</keyword>
<reference evidence="8 9" key="1">
    <citation type="journal article" date="2018" name="BMC Genomics">
        <title>Genomic evidence for intraspecific hybridization in a clonal and extremely halotolerant yeast.</title>
        <authorList>
            <person name="Gostincar C."/>
            <person name="Stajich J.E."/>
            <person name="Zupancic J."/>
            <person name="Zalar P."/>
            <person name="Gunde-Cimerman N."/>
        </authorList>
    </citation>
    <scope>NUCLEOTIDE SEQUENCE [LARGE SCALE GENOMIC DNA]</scope>
    <source>
        <strain evidence="8 9">EXF-6651</strain>
    </source>
</reference>
<dbReference type="FunFam" id="3.30.2160.10:FF:000004">
    <property type="entry name" value="probable E3 ubiquitin-protein ligase HERC4 isoform X1"/>
    <property type="match status" value="1"/>
</dbReference>
<feature type="active site" description="Glycyl thioester intermediate" evidence="5">
    <location>
        <position position="1364"/>
    </location>
</feature>
<feature type="compositionally biased region" description="Polar residues" evidence="6">
    <location>
        <begin position="59"/>
        <end position="77"/>
    </location>
</feature>
<evidence type="ECO:0000313" key="8">
    <source>
        <dbReference type="EMBL" id="RMY35379.1"/>
    </source>
</evidence>
<dbReference type="GO" id="GO:0061630">
    <property type="term" value="F:ubiquitin protein ligase activity"/>
    <property type="evidence" value="ECO:0007669"/>
    <property type="project" value="UniProtKB-EC"/>
</dbReference>
<dbReference type="PANTHER" id="PTHR45700:SF8">
    <property type="entry name" value="HECT-TYPE E3 UBIQUITIN TRANSFERASE"/>
    <property type="match status" value="1"/>
</dbReference>
<feature type="compositionally biased region" description="Polar residues" evidence="6">
    <location>
        <begin position="706"/>
        <end position="718"/>
    </location>
</feature>
<evidence type="ECO:0000256" key="3">
    <source>
        <dbReference type="ARBA" id="ARBA00022679"/>
    </source>
</evidence>